<dbReference type="AlphaFoldDB" id="A0A7R9HGP9"/>
<proteinExistence type="predicted"/>
<gene>
    <name evidence="1" type="ORF">TPSB3V08_LOCUS14452</name>
</gene>
<protein>
    <submittedName>
        <fullName evidence="1">Uncharacterized protein</fullName>
    </submittedName>
</protein>
<organism evidence="1">
    <name type="scientific">Timema poppense</name>
    <name type="common">Walking stick</name>
    <dbReference type="NCBI Taxonomy" id="170557"/>
    <lineage>
        <taxon>Eukaryota</taxon>
        <taxon>Metazoa</taxon>
        <taxon>Ecdysozoa</taxon>
        <taxon>Arthropoda</taxon>
        <taxon>Hexapoda</taxon>
        <taxon>Insecta</taxon>
        <taxon>Pterygota</taxon>
        <taxon>Neoptera</taxon>
        <taxon>Polyneoptera</taxon>
        <taxon>Phasmatodea</taxon>
        <taxon>Timematodea</taxon>
        <taxon>Timematoidea</taxon>
        <taxon>Timematidae</taxon>
        <taxon>Timema</taxon>
    </lineage>
</organism>
<reference evidence="1" key="1">
    <citation type="submission" date="2020-11" db="EMBL/GenBank/DDBJ databases">
        <authorList>
            <person name="Tran Van P."/>
        </authorList>
    </citation>
    <scope>NUCLEOTIDE SEQUENCE</scope>
</reference>
<name>A0A7R9HGP9_TIMPO</name>
<evidence type="ECO:0000313" key="1">
    <source>
        <dbReference type="EMBL" id="CAD7421037.1"/>
    </source>
</evidence>
<accession>A0A7R9HGP9</accession>
<sequence>MCMSFLYFLLGRKTKELCENEGRYEETKQECVEYWSVARMYACGLDSDLETLDLTSLRADSDISPYNVGQI</sequence>
<dbReference type="EMBL" id="OD041982">
    <property type="protein sequence ID" value="CAD7421037.1"/>
    <property type="molecule type" value="Genomic_DNA"/>
</dbReference>